<dbReference type="PROSITE" id="PS51677">
    <property type="entry name" value="NODB"/>
    <property type="match status" value="1"/>
</dbReference>
<dbReference type="Pfam" id="PF01522">
    <property type="entry name" value="Polysacc_deac_1"/>
    <property type="match status" value="1"/>
</dbReference>
<reference evidence="5 7" key="2">
    <citation type="submission" date="2018-12" db="EMBL/GenBank/DDBJ databases">
        <authorList>
            <consortium name="Pathogen Informatics"/>
        </authorList>
    </citation>
    <scope>NUCLEOTIDE SEQUENCE [LARGE SCALE GENOMIC DNA]</scope>
    <source>
        <strain evidence="5 7">NCTC12735</strain>
        <plasmid evidence="7">11</plasmid>
    </source>
</reference>
<evidence type="ECO:0000313" key="5">
    <source>
        <dbReference type="EMBL" id="VEH85076.1"/>
    </source>
</evidence>
<dbReference type="InterPro" id="IPR002509">
    <property type="entry name" value="NODB_dom"/>
</dbReference>
<protein>
    <submittedName>
        <fullName evidence="4">Polysaccharide deacetylase</fullName>
    </submittedName>
</protein>
<dbReference type="InterPro" id="IPR050248">
    <property type="entry name" value="Polysacc_deacetylase_ArnD"/>
</dbReference>
<dbReference type="AlphaFoldDB" id="A0A0W0R2G7"/>
<accession>A0A0W0R2G7</accession>
<dbReference type="PATRIC" id="fig|45056.6.peg.1545"/>
<organism evidence="4 6">
    <name type="scientific">Legionella adelaidensis</name>
    <dbReference type="NCBI Taxonomy" id="45056"/>
    <lineage>
        <taxon>Bacteria</taxon>
        <taxon>Pseudomonadati</taxon>
        <taxon>Pseudomonadota</taxon>
        <taxon>Gammaproteobacteria</taxon>
        <taxon>Legionellales</taxon>
        <taxon>Legionellaceae</taxon>
        <taxon>Legionella</taxon>
    </lineage>
</organism>
<dbReference type="GO" id="GO:0016810">
    <property type="term" value="F:hydrolase activity, acting on carbon-nitrogen (but not peptide) bonds"/>
    <property type="evidence" value="ECO:0007669"/>
    <property type="project" value="InterPro"/>
</dbReference>
<sequence length="275" mass="31658">MLKKLPILLASFSFCLSGYCAEEPKKIAITIDDLPFVGTTNGKPSNLQREHDRFIKIVDTLKEYNVPATGFVVAGTIEKDQWQLLEEFQKAGFQIGNHTYSHLNLNTTQAQKYMEDIARADQVLTPLYNGTKYFRYPYLAEGQGEKKAQVYEFLSAQNYVIAPVTIDTKDFRFNEELFHIPYRLREKNLPQLRKRYLSYIWSQTQRAEKLAGNKPVKQILLIHANLVNSHFLGDIIQMYKQNGYEFISLEEALAPPSSFIQPLYAGQKDDKKNSS</sequence>
<keyword evidence="6" id="KW-1185">Reference proteome</keyword>
<name>A0A0W0R2G7_9GAMM</name>
<evidence type="ECO:0000313" key="4">
    <source>
        <dbReference type="EMBL" id="KTC65182.1"/>
    </source>
</evidence>
<proteinExistence type="predicted"/>
<evidence type="ECO:0000259" key="3">
    <source>
        <dbReference type="PROSITE" id="PS51677"/>
    </source>
</evidence>
<evidence type="ECO:0000256" key="1">
    <source>
        <dbReference type="ARBA" id="ARBA00022723"/>
    </source>
</evidence>
<evidence type="ECO:0000256" key="2">
    <source>
        <dbReference type="ARBA" id="ARBA00022801"/>
    </source>
</evidence>
<dbReference type="InterPro" id="IPR011330">
    <property type="entry name" value="Glyco_hydro/deAcase_b/a-brl"/>
</dbReference>
<dbReference type="EMBL" id="LR134420">
    <property type="protein sequence ID" value="VEH85076.1"/>
    <property type="molecule type" value="Genomic_DNA"/>
</dbReference>
<keyword evidence="5" id="KW-0614">Plasmid</keyword>
<dbReference type="GO" id="GO:0005975">
    <property type="term" value="P:carbohydrate metabolic process"/>
    <property type="evidence" value="ECO:0007669"/>
    <property type="project" value="InterPro"/>
</dbReference>
<dbReference type="GO" id="GO:0016020">
    <property type="term" value="C:membrane"/>
    <property type="evidence" value="ECO:0007669"/>
    <property type="project" value="TreeGrafter"/>
</dbReference>
<dbReference type="Gene3D" id="3.20.20.370">
    <property type="entry name" value="Glycoside hydrolase/deacetylase"/>
    <property type="match status" value="1"/>
</dbReference>
<dbReference type="PANTHER" id="PTHR10587:SF133">
    <property type="entry name" value="CHITIN DEACETYLASE 1-RELATED"/>
    <property type="match status" value="1"/>
</dbReference>
<evidence type="ECO:0000313" key="6">
    <source>
        <dbReference type="Proteomes" id="UP000054859"/>
    </source>
</evidence>
<dbReference type="OrthoDB" id="115239at2"/>
<dbReference type="EMBL" id="LNKA01000007">
    <property type="protein sequence ID" value="KTC65182.1"/>
    <property type="molecule type" value="Genomic_DNA"/>
</dbReference>
<dbReference type="SUPFAM" id="SSF88713">
    <property type="entry name" value="Glycoside hydrolase/deacetylase"/>
    <property type="match status" value="1"/>
</dbReference>
<keyword evidence="1" id="KW-0479">Metal-binding</keyword>
<geneLocation type="plasmid" evidence="5 7">
    <name>11</name>
</geneLocation>
<feature type="domain" description="NodB homology" evidence="3">
    <location>
        <begin position="25"/>
        <end position="247"/>
    </location>
</feature>
<dbReference type="PANTHER" id="PTHR10587">
    <property type="entry name" value="GLYCOSYL TRANSFERASE-RELATED"/>
    <property type="match status" value="1"/>
</dbReference>
<dbReference type="KEGG" id="ladl:NCTC12735_00698"/>
<dbReference type="Proteomes" id="UP000054859">
    <property type="component" value="Unassembled WGS sequence"/>
</dbReference>
<gene>
    <name evidence="5" type="primary">xynD</name>
    <name evidence="4" type="ORF">Lade_1496</name>
    <name evidence="5" type="ORF">NCTC12735_00698</name>
</gene>
<dbReference type="RefSeq" id="WP_058462578.1">
    <property type="nucleotide sequence ID" value="NZ_CAAAHS010000019.1"/>
</dbReference>
<keyword evidence="2" id="KW-0378">Hydrolase</keyword>
<evidence type="ECO:0000313" key="7">
    <source>
        <dbReference type="Proteomes" id="UP000281170"/>
    </source>
</evidence>
<dbReference type="GO" id="GO:0046872">
    <property type="term" value="F:metal ion binding"/>
    <property type="evidence" value="ECO:0007669"/>
    <property type="project" value="UniProtKB-KW"/>
</dbReference>
<dbReference type="STRING" id="45056.Lade_1496"/>
<reference evidence="4 6" key="1">
    <citation type="submission" date="2015-11" db="EMBL/GenBank/DDBJ databases">
        <title>Identification of large and diverse effector repertoires of 38 Legionella species.</title>
        <authorList>
            <person name="Burstein D."/>
            <person name="Amaro F."/>
            <person name="Zusman T."/>
            <person name="Lifshitz Z."/>
            <person name="Cohen O."/>
            <person name="Gilbert J.A."/>
            <person name="Pupko T."/>
            <person name="Shuman H.A."/>
            <person name="Segal G."/>
        </authorList>
    </citation>
    <scope>NUCLEOTIDE SEQUENCE [LARGE SCALE GENOMIC DNA]</scope>
    <source>
        <strain evidence="4 6">1762-AUS-E</strain>
    </source>
</reference>
<dbReference type="Proteomes" id="UP000281170">
    <property type="component" value="Plasmid 11"/>
</dbReference>